<dbReference type="InterPro" id="IPR014709">
    <property type="entry name" value="Glutathione_synthase_C_euk"/>
</dbReference>
<dbReference type="GO" id="GO:0004363">
    <property type="term" value="F:glutathione synthase activity"/>
    <property type="evidence" value="ECO:0007669"/>
    <property type="project" value="UniProtKB-UniRule"/>
</dbReference>
<dbReference type="PIRSF" id="PIRSF001558">
    <property type="entry name" value="GSHase"/>
    <property type="match status" value="1"/>
</dbReference>
<dbReference type="UniPathway" id="UPA00142">
    <property type="reaction ID" value="UER00210"/>
</dbReference>
<feature type="binding site" evidence="11">
    <location>
        <position position="140"/>
    </location>
    <ligand>
        <name>Mg(2+)</name>
        <dbReference type="ChEBI" id="CHEBI:18420"/>
    </ligand>
</feature>
<keyword evidence="5 9" id="KW-0479">Metal-binding</keyword>
<keyword evidence="4 9" id="KW-0317">Glutathione biosynthesis</keyword>
<organism evidence="13 14">
    <name type="scientific">Zasmidium cellare ATCC 36951</name>
    <dbReference type="NCBI Taxonomy" id="1080233"/>
    <lineage>
        <taxon>Eukaryota</taxon>
        <taxon>Fungi</taxon>
        <taxon>Dikarya</taxon>
        <taxon>Ascomycota</taxon>
        <taxon>Pezizomycotina</taxon>
        <taxon>Dothideomycetes</taxon>
        <taxon>Dothideomycetidae</taxon>
        <taxon>Mycosphaerellales</taxon>
        <taxon>Mycosphaerellaceae</taxon>
        <taxon>Zasmidium</taxon>
    </lineage>
</organism>
<evidence type="ECO:0000256" key="2">
    <source>
        <dbReference type="ARBA" id="ARBA00010385"/>
    </source>
</evidence>
<dbReference type="AlphaFoldDB" id="A0A6A6D3V5"/>
<feature type="binding site" evidence="10">
    <location>
        <position position="138"/>
    </location>
    <ligand>
        <name>ATP</name>
        <dbReference type="ChEBI" id="CHEBI:30616"/>
    </ligand>
</feature>
<dbReference type="Gene3D" id="3.40.50.1760">
    <property type="entry name" value="Glutathione synthase, substrate-binding domain superfamily, eukaryotic"/>
    <property type="match status" value="1"/>
</dbReference>
<evidence type="ECO:0000313" key="14">
    <source>
        <dbReference type="Proteomes" id="UP000799537"/>
    </source>
</evidence>
<comment type="similarity">
    <text evidence="2 9">Belongs to the eukaryotic GSH synthase family.</text>
</comment>
<dbReference type="GO" id="GO:0000287">
    <property type="term" value="F:magnesium ion binding"/>
    <property type="evidence" value="ECO:0007669"/>
    <property type="project" value="UniProtKB-UniRule"/>
</dbReference>
<dbReference type="InterPro" id="IPR014049">
    <property type="entry name" value="Glutathione_synthase_N_euk"/>
</dbReference>
<evidence type="ECO:0000313" key="13">
    <source>
        <dbReference type="EMBL" id="KAF2173138.1"/>
    </source>
</evidence>
<evidence type="ECO:0000256" key="10">
    <source>
        <dbReference type="PIRSR" id="PIRSR001558-1"/>
    </source>
</evidence>
<gene>
    <name evidence="13" type="ORF">M409DRAFT_17085</name>
</gene>
<keyword evidence="7 9" id="KW-0067">ATP-binding</keyword>
<proteinExistence type="inferred from homology"/>
<dbReference type="GO" id="GO:0005524">
    <property type="term" value="F:ATP binding"/>
    <property type="evidence" value="ECO:0007669"/>
    <property type="project" value="UniProtKB-UniRule"/>
</dbReference>
<accession>A0A6A6D3V5</accession>
<evidence type="ECO:0000256" key="9">
    <source>
        <dbReference type="PIRNR" id="PIRNR001558"/>
    </source>
</evidence>
<dbReference type="SUPFAM" id="SSF52440">
    <property type="entry name" value="PreATP-grasp domain"/>
    <property type="match status" value="1"/>
</dbReference>
<dbReference type="EMBL" id="ML993580">
    <property type="protein sequence ID" value="KAF2173138.1"/>
    <property type="molecule type" value="Genomic_DNA"/>
</dbReference>
<sequence length="479" mass="53867">MADLKDDQVDRLVSEIHDYQITHGSLLKLVRLQEHGNPSVPCRPVSVSLLPTAFPGRLFDDALALQQSFNELYVRASNDHQWLESVLRPLLQYDEFVRVLWKIVQDTRKRGQAQPIVCGIFRSDYMVQKDSMSLKQVEMNTFSVAGACHAERAAKMHRHVQNALGIKHNGTLLESNNTSSLVESLALAHEHYEQATSHKVCVLMIVQGMNFNIADERPIEYGLVHKGIPCYRCDWYDVLSSTTLDRDGTLLFSHSFDGEHFEVSVVYYRAGYEYAEYEEDGIRIRLHLEQSRAIKCPDVLTHLMTLKIMQAALAKQGVVERYLPLDDASGVRGTFMPMQPLDGSEASQRLRQEAMAPTDGARYVVKPNLEGGGHNIFDEAVPQFLELLDREVSGGYTIMRMIEPPQDIQGLLNTGDRIYRGPVVSELGVLGTCLWRRGKEGVEILSNKAAGWTFKTKPTGVQEMNVVKGNGCFDCPLLT</sequence>
<dbReference type="InterPro" id="IPR016185">
    <property type="entry name" value="PreATP-grasp_dom_sf"/>
</dbReference>
<comment type="pathway">
    <text evidence="1 9">Sulfur metabolism; glutathione biosynthesis; glutathione from L-cysteine and L-glutamate: step 2/2.</text>
</comment>
<keyword evidence="8 9" id="KW-0460">Magnesium</keyword>
<dbReference type="GeneID" id="54557174"/>
<dbReference type="GO" id="GO:0005829">
    <property type="term" value="C:cytosol"/>
    <property type="evidence" value="ECO:0007669"/>
    <property type="project" value="TreeGrafter"/>
</dbReference>
<feature type="binding site" evidence="10">
    <location>
        <begin position="399"/>
        <end position="402"/>
    </location>
    <ligand>
        <name>ATP</name>
        <dbReference type="ChEBI" id="CHEBI:30616"/>
    </ligand>
</feature>
<evidence type="ECO:0000256" key="4">
    <source>
        <dbReference type="ARBA" id="ARBA00022684"/>
    </source>
</evidence>
<name>A0A6A6D3V5_ZASCE</name>
<evidence type="ECO:0000256" key="7">
    <source>
        <dbReference type="ARBA" id="ARBA00022840"/>
    </source>
</evidence>
<dbReference type="NCBIfam" id="TIGR01986">
    <property type="entry name" value="glut_syn_euk"/>
    <property type="match status" value="1"/>
</dbReference>
<dbReference type="GO" id="GO:0043295">
    <property type="term" value="F:glutathione binding"/>
    <property type="evidence" value="ECO:0007669"/>
    <property type="project" value="UniProtKB-UniRule"/>
</dbReference>
<dbReference type="Gene3D" id="1.10.1080.10">
    <property type="entry name" value="Glutathione Synthetase, Chain A, domain 3"/>
    <property type="match status" value="1"/>
</dbReference>
<dbReference type="InterPro" id="IPR004887">
    <property type="entry name" value="GSH_synth_subst-bd"/>
</dbReference>
<feature type="binding site" evidence="10">
    <location>
        <position position="457"/>
    </location>
    <ligand>
        <name>ATP</name>
        <dbReference type="ChEBI" id="CHEBI:30616"/>
    </ligand>
</feature>
<reference evidence="13" key="1">
    <citation type="journal article" date="2020" name="Stud. Mycol.">
        <title>101 Dothideomycetes genomes: a test case for predicting lifestyles and emergence of pathogens.</title>
        <authorList>
            <person name="Haridas S."/>
            <person name="Albert R."/>
            <person name="Binder M."/>
            <person name="Bloem J."/>
            <person name="Labutti K."/>
            <person name="Salamov A."/>
            <person name="Andreopoulos B."/>
            <person name="Baker S."/>
            <person name="Barry K."/>
            <person name="Bills G."/>
            <person name="Bluhm B."/>
            <person name="Cannon C."/>
            <person name="Castanera R."/>
            <person name="Culley D."/>
            <person name="Daum C."/>
            <person name="Ezra D."/>
            <person name="Gonzalez J."/>
            <person name="Henrissat B."/>
            <person name="Kuo A."/>
            <person name="Liang C."/>
            <person name="Lipzen A."/>
            <person name="Lutzoni F."/>
            <person name="Magnuson J."/>
            <person name="Mondo S."/>
            <person name="Nolan M."/>
            <person name="Ohm R."/>
            <person name="Pangilinan J."/>
            <person name="Park H.-J."/>
            <person name="Ramirez L."/>
            <person name="Alfaro M."/>
            <person name="Sun H."/>
            <person name="Tritt A."/>
            <person name="Yoshinaga Y."/>
            <person name="Zwiers L.-H."/>
            <person name="Turgeon B."/>
            <person name="Goodwin S."/>
            <person name="Spatafora J."/>
            <person name="Crous P."/>
            <person name="Grigoriev I."/>
        </authorList>
    </citation>
    <scope>NUCLEOTIDE SEQUENCE</scope>
    <source>
        <strain evidence="13">ATCC 36951</strain>
    </source>
</reference>
<evidence type="ECO:0000256" key="5">
    <source>
        <dbReference type="ARBA" id="ARBA00022723"/>
    </source>
</evidence>
<feature type="binding site" evidence="11">
    <location>
        <position position="138"/>
    </location>
    <ligand>
        <name>Mg(2+)</name>
        <dbReference type="ChEBI" id="CHEBI:18420"/>
    </ligand>
</feature>
<feature type="binding site" evidence="10">
    <location>
        <position position="122"/>
    </location>
    <ligand>
        <name>substrate</name>
    </ligand>
</feature>
<feature type="domain" description="Glutathione synthase substrate-binding" evidence="12">
    <location>
        <begin position="201"/>
        <end position="304"/>
    </location>
</feature>
<feature type="binding site" evidence="10">
    <location>
        <begin position="366"/>
        <end position="375"/>
    </location>
    <ligand>
        <name>ATP</name>
        <dbReference type="ChEBI" id="CHEBI:30616"/>
    </ligand>
</feature>
<dbReference type="EC" id="6.3.2.3" evidence="9"/>
<evidence type="ECO:0000256" key="1">
    <source>
        <dbReference type="ARBA" id="ARBA00004965"/>
    </source>
</evidence>
<dbReference type="InterPro" id="IPR005615">
    <property type="entry name" value="Glutathione_synthase"/>
</dbReference>
<dbReference type="OrthoDB" id="2020073at2759"/>
<dbReference type="RefSeq" id="XP_033674027.1">
    <property type="nucleotide sequence ID" value="XM_033803902.1"/>
</dbReference>
<evidence type="ECO:0000256" key="3">
    <source>
        <dbReference type="ARBA" id="ARBA00022598"/>
    </source>
</evidence>
<feature type="binding site" evidence="10">
    <location>
        <position position="307"/>
    </location>
    <ligand>
        <name>ATP</name>
        <dbReference type="ChEBI" id="CHEBI:30616"/>
    </ligand>
</feature>
<dbReference type="Gene3D" id="3.30.1490.50">
    <property type="match status" value="1"/>
</dbReference>
<dbReference type="Gene3D" id="3.30.470.20">
    <property type="entry name" value="ATP-grasp fold, B domain"/>
    <property type="match status" value="1"/>
</dbReference>
<comment type="cofactor">
    <cofactor evidence="9 11">
        <name>Mg(2+)</name>
        <dbReference type="ChEBI" id="CHEBI:18420"/>
    </cofactor>
    <text evidence="9 11">Binds 1 Mg(2+) ion per subunit.</text>
</comment>
<dbReference type="Proteomes" id="UP000799537">
    <property type="component" value="Unassembled WGS sequence"/>
</dbReference>
<evidence type="ECO:0000256" key="11">
    <source>
        <dbReference type="PIRSR" id="PIRSR001558-2"/>
    </source>
</evidence>
<dbReference type="Gene3D" id="3.30.1490.80">
    <property type="match status" value="1"/>
</dbReference>
<dbReference type="InterPro" id="IPR014042">
    <property type="entry name" value="Glutathione_synthase_a-hlx"/>
</dbReference>
<comment type="catalytic activity">
    <reaction evidence="9">
        <text>gamma-L-glutamyl-L-cysteine + glycine + ATP = glutathione + ADP + phosphate + H(+)</text>
        <dbReference type="Rhea" id="RHEA:13557"/>
        <dbReference type="ChEBI" id="CHEBI:15378"/>
        <dbReference type="ChEBI" id="CHEBI:30616"/>
        <dbReference type="ChEBI" id="CHEBI:43474"/>
        <dbReference type="ChEBI" id="CHEBI:57305"/>
        <dbReference type="ChEBI" id="CHEBI:57925"/>
        <dbReference type="ChEBI" id="CHEBI:58173"/>
        <dbReference type="ChEBI" id="CHEBI:456216"/>
        <dbReference type="EC" id="6.3.2.3"/>
    </reaction>
</comment>
<dbReference type="InterPro" id="IPR037013">
    <property type="entry name" value="GSH-S_sub-bd_sf"/>
</dbReference>
<dbReference type="PANTHER" id="PTHR11130:SF0">
    <property type="entry name" value="GLUTATHIONE SYNTHETASE"/>
    <property type="match status" value="1"/>
</dbReference>
<dbReference type="SUPFAM" id="SSF56059">
    <property type="entry name" value="Glutathione synthetase ATP-binding domain-like"/>
    <property type="match status" value="1"/>
</dbReference>
<feature type="binding site" evidence="11">
    <location>
        <position position="370"/>
    </location>
    <ligand>
        <name>Mg(2+)</name>
        <dbReference type="ChEBI" id="CHEBI:18420"/>
    </ligand>
</feature>
<feature type="binding site" evidence="10">
    <location>
        <position position="426"/>
    </location>
    <ligand>
        <name>ATP</name>
        <dbReference type="ChEBI" id="CHEBI:30616"/>
    </ligand>
</feature>
<evidence type="ECO:0000259" key="12">
    <source>
        <dbReference type="Pfam" id="PF03199"/>
    </source>
</evidence>
<feature type="binding site" evidence="10">
    <location>
        <position position="463"/>
    </location>
    <ligand>
        <name>ATP</name>
        <dbReference type="ChEBI" id="CHEBI:30616"/>
    </ligand>
</feature>
<evidence type="ECO:0000256" key="6">
    <source>
        <dbReference type="ARBA" id="ARBA00022741"/>
    </source>
</evidence>
<keyword evidence="3 9" id="KW-0436">Ligase</keyword>
<dbReference type="Pfam" id="PF03917">
    <property type="entry name" value="GSH_synth_ATP"/>
    <property type="match status" value="1"/>
</dbReference>
<protein>
    <recommendedName>
        <fullName evidence="9">Glutathione synthetase</fullName>
        <shortName evidence="9">GSH-S</shortName>
        <ecNumber evidence="9">6.3.2.3</ecNumber>
    </recommendedName>
</protein>
<dbReference type="PANTHER" id="PTHR11130">
    <property type="entry name" value="GLUTATHIONE SYNTHETASE"/>
    <property type="match status" value="1"/>
</dbReference>
<keyword evidence="6 9" id="KW-0547">Nucleotide-binding</keyword>
<evidence type="ECO:0000256" key="8">
    <source>
        <dbReference type="ARBA" id="ARBA00022842"/>
    </source>
</evidence>
<dbReference type="Pfam" id="PF03199">
    <property type="entry name" value="GSH_synthase"/>
    <property type="match status" value="1"/>
</dbReference>
<keyword evidence="14" id="KW-1185">Reference proteome</keyword>